<organism evidence="6 7">
    <name type="scientific">Candidatus Buchananbacteria bacterium CG10_big_fil_rev_8_21_14_0_10_33_19</name>
    <dbReference type="NCBI Taxonomy" id="1974525"/>
    <lineage>
        <taxon>Bacteria</taxon>
        <taxon>Candidatus Buchananiibacteriota</taxon>
    </lineage>
</organism>
<comment type="similarity">
    <text evidence="1 4 5">Belongs to the bacterial ribosomal protein bL21 family.</text>
</comment>
<keyword evidence="3 4" id="KW-0687">Ribonucleoprotein</keyword>
<dbReference type="Proteomes" id="UP000229056">
    <property type="component" value="Unassembled WGS sequence"/>
</dbReference>
<evidence type="ECO:0000256" key="3">
    <source>
        <dbReference type="ARBA" id="ARBA00023274"/>
    </source>
</evidence>
<gene>
    <name evidence="4 6" type="primary">rplU</name>
    <name evidence="6" type="ORF">COT80_04600</name>
</gene>
<dbReference type="InterPro" id="IPR001787">
    <property type="entry name" value="Ribosomal_bL21"/>
</dbReference>
<evidence type="ECO:0000256" key="4">
    <source>
        <dbReference type="HAMAP-Rule" id="MF_01363"/>
    </source>
</evidence>
<dbReference type="NCBIfam" id="TIGR00061">
    <property type="entry name" value="L21"/>
    <property type="match status" value="1"/>
</dbReference>
<sequence length="100" mass="11272">MKIAVIKTGGKQYVVKEKDKIKIEKLKVETGDKVEFDTLLLVDGDKMDLGAPLLKSKVEGKVLAFGKARKVTGVKYKPKTRQAKKFGHRQEFVEVEINKI</sequence>
<dbReference type="GO" id="GO:0005840">
    <property type="term" value="C:ribosome"/>
    <property type="evidence" value="ECO:0007669"/>
    <property type="project" value="UniProtKB-KW"/>
</dbReference>
<dbReference type="SUPFAM" id="SSF141091">
    <property type="entry name" value="L21p-like"/>
    <property type="match status" value="1"/>
</dbReference>
<evidence type="ECO:0000256" key="5">
    <source>
        <dbReference type="RuleBase" id="RU000562"/>
    </source>
</evidence>
<comment type="function">
    <text evidence="4 5">This protein binds to 23S rRNA in the presence of protein L20.</text>
</comment>
<dbReference type="PANTHER" id="PTHR21349:SF0">
    <property type="entry name" value="LARGE RIBOSOMAL SUBUNIT PROTEIN BL21M"/>
    <property type="match status" value="1"/>
</dbReference>
<dbReference type="GO" id="GO:0003735">
    <property type="term" value="F:structural constituent of ribosome"/>
    <property type="evidence" value="ECO:0007669"/>
    <property type="project" value="InterPro"/>
</dbReference>
<dbReference type="GO" id="GO:0006412">
    <property type="term" value="P:translation"/>
    <property type="evidence" value="ECO:0007669"/>
    <property type="project" value="UniProtKB-UniRule"/>
</dbReference>
<proteinExistence type="inferred from homology"/>
<evidence type="ECO:0000313" key="6">
    <source>
        <dbReference type="EMBL" id="PIS06016.1"/>
    </source>
</evidence>
<evidence type="ECO:0000256" key="2">
    <source>
        <dbReference type="ARBA" id="ARBA00022980"/>
    </source>
</evidence>
<dbReference type="GO" id="GO:1990904">
    <property type="term" value="C:ribonucleoprotein complex"/>
    <property type="evidence" value="ECO:0007669"/>
    <property type="project" value="UniProtKB-KW"/>
</dbReference>
<dbReference type="InterPro" id="IPR036164">
    <property type="entry name" value="bL21-like_sf"/>
</dbReference>
<accession>A0A2H0W3U0</accession>
<evidence type="ECO:0000256" key="1">
    <source>
        <dbReference type="ARBA" id="ARBA00008563"/>
    </source>
</evidence>
<dbReference type="GO" id="GO:0005737">
    <property type="term" value="C:cytoplasm"/>
    <property type="evidence" value="ECO:0007669"/>
    <property type="project" value="UniProtKB-ARBA"/>
</dbReference>
<keyword evidence="4 5" id="KW-0699">rRNA-binding</keyword>
<comment type="caution">
    <text evidence="6">The sequence shown here is derived from an EMBL/GenBank/DDBJ whole genome shotgun (WGS) entry which is preliminary data.</text>
</comment>
<reference evidence="7" key="1">
    <citation type="submission" date="2017-09" db="EMBL/GenBank/DDBJ databases">
        <title>Depth-based differentiation of microbial function through sediment-hosted aquifers and enrichment of novel symbionts in the deep terrestrial subsurface.</title>
        <authorList>
            <person name="Probst A.J."/>
            <person name="Ladd B."/>
            <person name="Jarett J.K."/>
            <person name="Geller-Mcgrath D.E."/>
            <person name="Sieber C.M.K."/>
            <person name="Emerson J.B."/>
            <person name="Anantharaman K."/>
            <person name="Thomas B.C."/>
            <person name="Malmstrom R."/>
            <person name="Stieglmeier M."/>
            <person name="Klingl A."/>
            <person name="Woyke T."/>
            <person name="Ryan C.M."/>
            <person name="Banfield J.F."/>
        </authorList>
    </citation>
    <scope>NUCLEOTIDE SEQUENCE [LARGE SCALE GENOMIC DNA]</scope>
</reference>
<dbReference type="AlphaFoldDB" id="A0A2H0W3U0"/>
<dbReference type="EMBL" id="PEZY01000012">
    <property type="protein sequence ID" value="PIS06016.1"/>
    <property type="molecule type" value="Genomic_DNA"/>
</dbReference>
<keyword evidence="2 4" id="KW-0689">Ribosomal protein</keyword>
<dbReference type="PANTHER" id="PTHR21349">
    <property type="entry name" value="50S RIBOSOMAL PROTEIN L21"/>
    <property type="match status" value="1"/>
</dbReference>
<protein>
    <recommendedName>
        <fullName evidence="4">Large ribosomal subunit protein bL21</fullName>
    </recommendedName>
</protein>
<name>A0A2H0W3U0_9BACT</name>
<dbReference type="GO" id="GO:0019843">
    <property type="term" value="F:rRNA binding"/>
    <property type="evidence" value="ECO:0007669"/>
    <property type="project" value="UniProtKB-UniRule"/>
</dbReference>
<comment type="subunit">
    <text evidence="4">Part of the 50S ribosomal subunit. Contacts protein L20.</text>
</comment>
<dbReference type="InterPro" id="IPR028909">
    <property type="entry name" value="bL21-like"/>
</dbReference>
<dbReference type="HAMAP" id="MF_01363">
    <property type="entry name" value="Ribosomal_bL21"/>
    <property type="match status" value="1"/>
</dbReference>
<dbReference type="Pfam" id="PF00829">
    <property type="entry name" value="Ribosomal_L21p"/>
    <property type="match status" value="1"/>
</dbReference>
<keyword evidence="4 5" id="KW-0694">RNA-binding</keyword>
<evidence type="ECO:0000313" key="7">
    <source>
        <dbReference type="Proteomes" id="UP000229056"/>
    </source>
</evidence>